<feature type="compositionally biased region" description="Basic and acidic residues" evidence="1">
    <location>
        <begin position="34"/>
        <end position="72"/>
    </location>
</feature>
<dbReference type="Proteomes" id="UP001161757">
    <property type="component" value="Unassembled WGS sequence"/>
</dbReference>
<evidence type="ECO:0000313" key="4">
    <source>
        <dbReference type="Proteomes" id="UP001161757"/>
    </source>
</evidence>
<evidence type="ECO:0000256" key="1">
    <source>
        <dbReference type="SAM" id="MobiDB-lite"/>
    </source>
</evidence>
<feature type="region of interest" description="Disordered" evidence="1">
    <location>
        <begin position="284"/>
        <end position="405"/>
    </location>
</feature>
<feature type="compositionally biased region" description="Acidic residues" evidence="1">
    <location>
        <begin position="385"/>
        <end position="396"/>
    </location>
</feature>
<protein>
    <recommendedName>
        <fullName evidence="2">Extracellular mutant protein 11 C-terminal domain-containing protein</fullName>
    </recommendedName>
</protein>
<accession>A0AAN6IY51</accession>
<dbReference type="AlphaFoldDB" id="A0AAN6IY51"/>
<feature type="compositionally biased region" description="Acidic residues" evidence="1">
    <location>
        <begin position="236"/>
        <end position="245"/>
    </location>
</feature>
<feature type="region of interest" description="Disordered" evidence="1">
    <location>
        <begin position="155"/>
        <end position="221"/>
    </location>
</feature>
<feature type="compositionally biased region" description="Polar residues" evidence="1">
    <location>
        <begin position="354"/>
        <end position="373"/>
    </location>
</feature>
<feature type="compositionally biased region" description="Polar residues" evidence="1">
    <location>
        <begin position="1"/>
        <end position="21"/>
    </location>
</feature>
<feature type="region of interest" description="Disordered" evidence="1">
    <location>
        <begin position="1"/>
        <end position="94"/>
    </location>
</feature>
<evidence type="ECO:0000259" key="2">
    <source>
        <dbReference type="Pfam" id="PF15463"/>
    </source>
</evidence>
<name>A0AAN6IY51_EXODE</name>
<comment type="caution">
    <text evidence="3">The sequence shown here is derived from an EMBL/GenBank/DDBJ whole genome shotgun (WGS) entry which is preliminary data.</text>
</comment>
<evidence type="ECO:0000313" key="3">
    <source>
        <dbReference type="EMBL" id="KAJ8995042.1"/>
    </source>
</evidence>
<reference evidence="3" key="1">
    <citation type="submission" date="2023-01" db="EMBL/GenBank/DDBJ databases">
        <title>Exophiala dermititidis isolated from Cystic Fibrosis Patient.</title>
        <authorList>
            <person name="Kurbessoian T."/>
            <person name="Crocker A."/>
            <person name="Murante D."/>
            <person name="Hogan D.A."/>
            <person name="Stajich J.E."/>
        </authorList>
    </citation>
    <scope>NUCLEOTIDE SEQUENCE</scope>
    <source>
        <strain evidence="3">Ex8</strain>
    </source>
</reference>
<feature type="domain" description="Extracellular mutant protein 11 C-terminal" evidence="2">
    <location>
        <begin position="428"/>
        <end position="560"/>
    </location>
</feature>
<dbReference type="EMBL" id="JAJGCB010000002">
    <property type="protein sequence ID" value="KAJ8995042.1"/>
    <property type="molecule type" value="Genomic_DNA"/>
</dbReference>
<feature type="compositionally biased region" description="Basic and acidic residues" evidence="1">
    <location>
        <begin position="188"/>
        <end position="211"/>
    </location>
</feature>
<gene>
    <name evidence="3" type="ORF">HRR80_001734</name>
</gene>
<dbReference type="Pfam" id="PF15463">
    <property type="entry name" value="ECM11"/>
    <property type="match status" value="1"/>
</dbReference>
<feature type="region of interest" description="Disordered" evidence="1">
    <location>
        <begin position="236"/>
        <end position="257"/>
    </location>
</feature>
<feature type="compositionally biased region" description="Low complexity" evidence="1">
    <location>
        <begin position="374"/>
        <end position="383"/>
    </location>
</feature>
<dbReference type="InterPro" id="IPR029178">
    <property type="entry name" value="Ecm11_C"/>
</dbReference>
<organism evidence="3 4">
    <name type="scientific">Exophiala dermatitidis</name>
    <name type="common">Black yeast-like fungus</name>
    <name type="synonym">Wangiella dermatitidis</name>
    <dbReference type="NCBI Taxonomy" id="5970"/>
    <lineage>
        <taxon>Eukaryota</taxon>
        <taxon>Fungi</taxon>
        <taxon>Dikarya</taxon>
        <taxon>Ascomycota</taxon>
        <taxon>Pezizomycotina</taxon>
        <taxon>Eurotiomycetes</taxon>
        <taxon>Chaetothyriomycetidae</taxon>
        <taxon>Chaetothyriales</taxon>
        <taxon>Herpotrichiellaceae</taxon>
        <taxon>Exophiala</taxon>
    </lineage>
</organism>
<proteinExistence type="predicted"/>
<sequence length="569" mass="63201">MPLQANMKQFIQNREGSNAQASLAKRSLTPQPKGHGERGGLGESRDEAGRKPRATSRDGKGLSKAKRQEAAMKLKLPIPNTINKRQSDHPYVSEQDVAEVASAIAQNRSSRTVPNMQAARQPGVVSAFDDTQSIHFDDSTSIAEDHQDASMIPHFHARNSPAPLRSSTMQQPPPRRHEEHPPPGPVILDEREAFPGDWRAEADAERQRHGEPPQYNTRYHNDTGHIVEEYMYQEEDEGYDPDGDYAEPSWENTPSRTRIVPAESRTIVSNLKKSNNVKSAAVRHALQEEPLSPPLPVKRNPLTEITSHNDSVEPHPLHHNNVNRFKIGGKIPSSEETGGAGGHMGNLPKEPLAPTTTSSLPVASTSNIPQPAFSSKVSSYHESSSSEEDQAAEEPPEPSVNTDNVAPLSSNAAAALKRPYPYQEHELDFSPEILSQKTIAELDAIPFTTDPSAPPPESALDANGNPMTLSAKLTNLNKMRPEAQRQLFRSQTDDEREQTAAWFLDKFQQDMQKLMAVRLERRKIALRFELEVKKRERRVQVKKNDVDRDLEGLRKGGVELISGRHTPAK</sequence>